<dbReference type="EMBL" id="APAU02000041">
    <property type="protein sequence ID" value="EUB59594.1"/>
    <property type="molecule type" value="Genomic_DNA"/>
</dbReference>
<organism evidence="2 3">
    <name type="scientific">Echinococcus granulosus</name>
    <name type="common">Hydatid tapeworm</name>
    <dbReference type="NCBI Taxonomy" id="6210"/>
    <lineage>
        <taxon>Eukaryota</taxon>
        <taxon>Metazoa</taxon>
        <taxon>Spiralia</taxon>
        <taxon>Lophotrochozoa</taxon>
        <taxon>Platyhelminthes</taxon>
        <taxon>Cestoda</taxon>
        <taxon>Eucestoda</taxon>
        <taxon>Cyclophyllidea</taxon>
        <taxon>Taeniidae</taxon>
        <taxon>Echinococcus</taxon>
        <taxon>Echinococcus granulosus group</taxon>
    </lineage>
</organism>
<accession>W6V178</accession>
<dbReference type="KEGG" id="egl:EGR_05493"/>
<evidence type="ECO:0000313" key="2">
    <source>
        <dbReference type="EMBL" id="EUB59594.1"/>
    </source>
</evidence>
<gene>
    <name evidence="2" type="ORF">EGR_05493</name>
</gene>
<feature type="region of interest" description="Disordered" evidence="1">
    <location>
        <begin position="1"/>
        <end position="41"/>
    </location>
</feature>
<dbReference type="AlphaFoldDB" id="W6V178"/>
<keyword evidence="3" id="KW-1185">Reference proteome</keyword>
<sequence length="41" mass="4195">MTATSPPAHEKTSPTIGGPAAIVLKTSGGHLDDQQIPLPQM</sequence>
<dbReference type="CTD" id="36341208"/>
<reference evidence="2 3" key="1">
    <citation type="journal article" date="2013" name="Nat. Genet.">
        <title>The genome of the hydatid tapeworm Echinococcus granulosus.</title>
        <authorList>
            <person name="Zheng H."/>
            <person name="Zhang W."/>
            <person name="Zhang L."/>
            <person name="Zhang Z."/>
            <person name="Li J."/>
            <person name="Lu G."/>
            <person name="Zhu Y."/>
            <person name="Wang Y."/>
            <person name="Huang Y."/>
            <person name="Liu J."/>
            <person name="Kang H."/>
            <person name="Chen J."/>
            <person name="Wang L."/>
            <person name="Chen A."/>
            <person name="Yu S."/>
            <person name="Gao Z."/>
            <person name="Jin L."/>
            <person name="Gu W."/>
            <person name="Wang Z."/>
            <person name="Zhao L."/>
            <person name="Shi B."/>
            <person name="Wen H."/>
            <person name="Lin R."/>
            <person name="Jones M.K."/>
            <person name="Brejova B."/>
            <person name="Vinar T."/>
            <person name="Zhao G."/>
            <person name="McManus D.P."/>
            <person name="Chen Z."/>
            <person name="Zhou Y."/>
            <person name="Wang S."/>
        </authorList>
    </citation>
    <scope>NUCLEOTIDE SEQUENCE [LARGE SCALE GENOMIC DNA]</scope>
</reference>
<proteinExistence type="predicted"/>
<dbReference type="Proteomes" id="UP000019149">
    <property type="component" value="Unassembled WGS sequence"/>
</dbReference>
<comment type="caution">
    <text evidence="2">The sequence shown here is derived from an EMBL/GenBank/DDBJ whole genome shotgun (WGS) entry which is preliminary data.</text>
</comment>
<dbReference type="RefSeq" id="XP_024350790.1">
    <property type="nucleotide sequence ID" value="XM_024494742.1"/>
</dbReference>
<protein>
    <submittedName>
        <fullName evidence="2">Uncharacterized protein</fullName>
    </submittedName>
</protein>
<name>W6V178_ECHGR</name>
<evidence type="ECO:0000313" key="3">
    <source>
        <dbReference type="Proteomes" id="UP000019149"/>
    </source>
</evidence>
<evidence type="ECO:0000256" key="1">
    <source>
        <dbReference type="SAM" id="MobiDB-lite"/>
    </source>
</evidence>
<dbReference type="GeneID" id="36341208"/>